<evidence type="ECO:0000256" key="7">
    <source>
        <dbReference type="ARBA" id="ARBA00023136"/>
    </source>
</evidence>
<keyword evidence="2" id="KW-0813">Transport</keyword>
<evidence type="ECO:0000256" key="3">
    <source>
        <dbReference type="ARBA" id="ARBA00022475"/>
    </source>
</evidence>
<feature type="domain" description="Membrane insertase YidC/Oxa/ALB C-terminal" evidence="11">
    <location>
        <begin position="30"/>
        <end position="231"/>
    </location>
</feature>
<dbReference type="Proteomes" id="UP000178656">
    <property type="component" value="Unassembled WGS sequence"/>
</dbReference>
<dbReference type="GO" id="GO:0051205">
    <property type="term" value="P:protein insertion into membrane"/>
    <property type="evidence" value="ECO:0007669"/>
    <property type="project" value="TreeGrafter"/>
</dbReference>
<evidence type="ECO:0000256" key="1">
    <source>
        <dbReference type="ARBA" id="ARBA00004651"/>
    </source>
</evidence>
<dbReference type="PANTHER" id="PTHR12428:SF65">
    <property type="entry name" value="CYTOCHROME C OXIDASE ASSEMBLY PROTEIN COX18, MITOCHONDRIAL"/>
    <property type="match status" value="1"/>
</dbReference>
<evidence type="ECO:0000259" key="11">
    <source>
        <dbReference type="Pfam" id="PF02096"/>
    </source>
</evidence>
<evidence type="ECO:0000313" key="13">
    <source>
        <dbReference type="Proteomes" id="UP000178656"/>
    </source>
</evidence>
<dbReference type="InterPro" id="IPR047196">
    <property type="entry name" value="YidC_ALB_C"/>
</dbReference>
<comment type="caution">
    <text evidence="12">The sequence shown here is derived from an EMBL/GenBank/DDBJ whole genome shotgun (WGS) entry which is preliminary data.</text>
</comment>
<feature type="transmembrane region" description="Helical" evidence="10">
    <location>
        <begin position="7"/>
        <end position="24"/>
    </location>
</feature>
<dbReference type="GO" id="GO:0005886">
    <property type="term" value="C:plasma membrane"/>
    <property type="evidence" value="ECO:0007669"/>
    <property type="project" value="UniProtKB-SubCell"/>
</dbReference>
<feature type="transmembrane region" description="Helical" evidence="10">
    <location>
        <begin position="30"/>
        <end position="49"/>
    </location>
</feature>
<sequence>MVHLFNVILYQPLYNILIWFYNVIPGHDIGLAILAVTILVKLILLPFSFQSVRSQKAMQELQPKLEALKNKFKGEKEKLAAETMKLYKENKVNPLSSCLPLLIQFPFLIAVYQAFRVGVTGEHLELLYPFVANPGQVNALAFGFVNMATPNIWLAVLSGIAQYLQTRMLPIKMPSAKTPGAKDESLMANMNKSMQYFMPFMTILIGMQLPAGLTFYWFITTVLTVVQQKFMFRKKEVPAVEIIPPGEKAN</sequence>
<keyword evidence="7 10" id="KW-0472">Membrane</keyword>
<evidence type="ECO:0000256" key="4">
    <source>
        <dbReference type="ARBA" id="ARBA00022692"/>
    </source>
</evidence>
<proteinExistence type="inferred from homology"/>
<dbReference type="GO" id="GO:0015031">
    <property type="term" value="P:protein transport"/>
    <property type="evidence" value="ECO:0007669"/>
    <property type="project" value="UniProtKB-KW"/>
</dbReference>
<evidence type="ECO:0000256" key="6">
    <source>
        <dbReference type="ARBA" id="ARBA00022989"/>
    </source>
</evidence>
<dbReference type="CDD" id="cd20070">
    <property type="entry name" value="5TM_YidC_Alb3"/>
    <property type="match status" value="1"/>
</dbReference>
<dbReference type="InterPro" id="IPR001708">
    <property type="entry name" value="YidC/ALB3/OXA1/COX18"/>
</dbReference>
<evidence type="ECO:0000256" key="8">
    <source>
        <dbReference type="ARBA" id="ARBA00023186"/>
    </source>
</evidence>
<keyword evidence="6 10" id="KW-1133">Transmembrane helix</keyword>
<gene>
    <name evidence="12" type="ORF">A2482_03025</name>
</gene>
<dbReference type="AlphaFoldDB" id="A0A1F5T7U3"/>
<organism evidence="12 13">
    <name type="scientific">Candidatus Falkowbacteria bacterium RIFOXYC2_FULL_48_21</name>
    <dbReference type="NCBI Taxonomy" id="1798005"/>
    <lineage>
        <taxon>Bacteria</taxon>
        <taxon>Candidatus Falkowiibacteriota</taxon>
    </lineage>
</organism>
<name>A0A1F5T7U3_9BACT</name>
<evidence type="ECO:0000256" key="2">
    <source>
        <dbReference type="ARBA" id="ARBA00022448"/>
    </source>
</evidence>
<accession>A0A1F5T7U3</accession>
<dbReference type="Pfam" id="PF02096">
    <property type="entry name" value="60KD_IMP"/>
    <property type="match status" value="1"/>
</dbReference>
<keyword evidence="4 9" id="KW-0812">Transmembrane</keyword>
<feature type="transmembrane region" description="Helical" evidence="10">
    <location>
        <begin position="139"/>
        <end position="164"/>
    </location>
</feature>
<comment type="similarity">
    <text evidence="9">Belongs to the OXA1/ALB3/YidC family.</text>
</comment>
<keyword evidence="3" id="KW-1003">Cell membrane</keyword>
<dbReference type="NCBIfam" id="TIGR03592">
    <property type="entry name" value="yidC_oxa1_cterm"/>
    <property type="match status" value="1"/>
</dbReference>
<feature type="transmembrane region" description="Helical" evidence="10">
    <location>
        <begin position="98"/>
        <end position="119"/>
    </location>
</feature>
<dbReference type="GO" id="GO:0032977">
    <property type="term" value="F:membrane insertase activity"/>
    <property type="evidence" value="ECO:0007669"/>
    <property type="project" value="InterPro"/>
</dbReference>
<reference evidence="12 13" key="1">
    <citation type="journal article" date="2016" name="Nat. Commun.">
        <title>Thousands of microbial genomes shed light on interconnected biogeochemical processes in an aquifer system.</title>
        <authorList>
            <person name="Anantharaman K."/>
            <person name="Brown C.T."/>
            <person name="Hug L.A."/>
            <person name="Sharon I."/>
            <person name="Castelle C.J."/>
            <person name="Probst A.J."/>
            <person name="Thomas B.C."/>
            <person name="Singh A."/>
            <person name="Wilkins M.J."/>
            <person name="Karaoz U."/>
            <person name="Brodie E.L."/>
            <person name="Williams K.H."/>
            <person name="Hubbard S.S."/>
            <person name="Banfield J.F."/>
        </authorList>
    </citation>
    <scope>NUCLEOTIDE SEQUENCE [LARGE SCALE GENOMIC DNA]</scope>
</reference>
<feature type="transmembrane region" description="Helical" evidence="10">
    <location>
        <begin position="196"/>
        <end position="219"/>
    </location>
</feature>
<keyword evidence="5" id="KW-0653">Protein transport</keyword>
<evidence type="ECO:0000256" key="5">
    <source>
        <dbReference type="ARBA" id="ARBA00022927"/>
    </source>
</evidence>
<protein>
    <recommendedName>
        <fullName evidence="11">Membrane insertase YidC/Oxa/ALB C-terminal domain-containing protein</fullName>
    </recommendedName>
</protein>
<keyword evidence="8" id="KW-0143">Chaperone</keyword>
<dbReference type="EMBL" id="MFGM01000059">
    <property type="protein sequence ID" value="OGF35060.1"/>
    <property type="molecule type" value="Genomic_DNA"/>
</dbReference>
<dbReference type="PANTHER" id="PTHR12428">
    <property type="entry name" value="OXA1"/>
    <property type="match status" value="1"/>
</dbReference>
<evidence type="ECO:0000256" key="9">
    <source>
        <dbReference type="RuleBase" id="RU003945"/>
    </source>
</evidence>
<comment type="subcellular location">
    <subcellularLocation>
        <location evidence="1">Cell membrane</location>
        <topology evidence="1">Multi-pass membrane protein</topology>
    </subcellularLocation>
    <subcellularLocation>
        <location evidence="9">Membrane</location>
        <topology evidence="9">Multi-pass membrane protein</topology>
    </subcellularLocation>
</comment>
<evidence type="ECO:0000313" key="12">
    <source>
        <dbReference type="EMBL" id="OGF35060.1"/>
    </source>
</evidence>
<dbReference type="InterPro" id="IPR028055">
    <property type="entry name" value="YidC/Oxa/ALB_C"/>
</dbReference>
<evidence type="ECO:0000256" key="10">
    <source>
        <dbReference type="SAM" id="Phobius"/>
    </source>
</evidence>